<dbReference type="Pfam" id="PF00359">
    <property type="entry name" value="PTS_EIIA_2"/>
    <property type="match status" value="1"/>
</dbReference>
<dbReference type="InterPro" id="IPR007737">
    <property type="entry name" value="Mga_HTH"/>
</dbReference>
<dbReference type="InterPro" id="IPR011608">
    <property type="entry name" value="PRD"/>
</dbReference>
<reference evidence="7 8" key="1">
    <citation type="submission" date="2023-07" db="EMBL/GenBank/DDBJ databases">
        <title>Genomic Encyclopedia of Type Strains, Phase IV (KMG-IV): sequencing the most valuable type-strain genomes for metagenomic binning, comparative biology and taxonomic classification.</title>
        <authorList>
            <person name="Goeker M."/>
        </authorList>
    </citation>
    <scope>NUCLEOTIDE SEQUENCE [LARGE SCALE GENOMIC DNA]</scope>
    <source>
        <strain evidence="7 8">DSM 16784</strain>
    </source>
</reference>
<evidence type="ECO:0000313" key="8">
    <source>
        <dbReference type="Proteomes" id="UP001230220"/>
    </source>
</evidence>
<organism evidence="7 8">
    <name type="scientific">Breznakia pachnodae</name>
    <dbReference type="NCBI Taxonomy" id="265178"/>
    <lineage>
        <taxon>Bacteria</taxon>
        <taxon>Bacillati</taxon>
        <taxon>Bacillota</taxon>
        <taxon>Erysipelotrichia</taxon>
        <taxon>Erysipelotrichales</taxon>
        <taxon>Erysipelotrichaceae</taxon>
        <taxon>Breznakia</taxon>
    </lineage>
</organism>
<keyword evidence="3" id="KW-0010">Activator</keyword>
<evidence type="ECO:0000259" key="6">
    <source>
        <dbReference type="PROSITE" id="PS51372"/>
    </source>
</evidence>
<dbReference type="SUPFAM" id="SSF46785">
    <property type="entry name" value="Winged helix' DNA-binding domain"/>
    <property type="match status" value="1"/>
</dbReference>
<dbReference type="InterPro" id="IPR002178">
    <property type="entry name" value="PTS_EIIA_type-2_dom"/>
</dbReference>
<dbReference type="PANTHER" id="PTHR30185">
    <property type="entry name" value="CRYPTIC BETA-GLUCOSIDE BGL OPERON ANTITERMINATOR"/>
    <property type="match status" value="1"/>
</dbReference>
<dbReference type="Pfam" id="PF05043">
    <property type="entry name" value="Mga"/>
    <property type="match status" value="1"/>
</dbReference>
<dbReference type="InterPro" id="IPR036388">
    <property type="entry name" value="WH-like_DNA-bd_sf"/>
</dbReference>
<evidence type="ECO:0000256" key="4">
    <source>
        <dbReference type="ARBA" id="ARBA00023163"/>
    </source>
</evidence>
<comment type="caution">
    <text evidence="7">The sequence shown here is derived from an EMBL/GenBank/DDBJ whole genome shotgun (WGS) entry which is preliminary data.</text>
</comment>
<dbReference type="InterPro" id="IPR016152">
    <property type="entry name" value="PTrfase/Anion_transptr"/>
</dbReference>
<gene>
    <name evidence="7" type="ORF">J2S15_001803</name>
</gene>
<sequence>MDVRYEILQFLYSKTLPVTSTILQDTFKVSRRSIINYISQLNNESPNLILSTSRGYEIAKREDAVILIEQASKQFSHYGYEKRKRIILSRLLLDKELLSAQDLADELYVSELTITKDLAKLRNELKQRKLFIRTKNEQIFIVGKEKDRQKFLMDLLSEEWQVSQFNVSSIQHFFKIANINEINTIIKIILEEENFDLDDFSLLNYVLHLSILIETSFKNPQSAEHIFEKSDYEFSTHFYRFIVTTYERLKEVYPDCNFTQEQIAEASLLMSTRVMPADKQWADLQNLENYVGSEVNDLMSVIIRSLYDNFGINVNNEDFIVRFAFHLKNLILRVRDKIMIPLNPITEIKDDYPFLYMIANHISSLISTGIDCKVPDNETMYLTLHLGALLADEKNSIENISCVLVMYDYLNLGNRIFEQISSQINYLHLTDIVSSYEDIKNIEEVDLILSTLSVNPSVDVSQVQISQLLTKQDIRNVAEKVEFIRNKREKEKIRQIFIQLFEKDLFFTDIPFSESNEIISFLCEKLVDMNYVDKEFINDILEHEKITPTEYNNVAIPHPLLSDGSHIKSSAIAVYINRNPVTWINNKVNFVFMLALLPKDIPLFPDVFNIVVSVLNDKKTSEKILDCINYDDFIELILSNYEIINIM</sequence>
<dbReference type="InterPro" id="IPR036634">
    <property type="entry name" value="PRD_sf"/>
</dbReference>
<dbReference type="Gene3D" id="3.40.930.10">
    <property type="entry name" value="Mannitol-specific EII, Chain A"/>
    <property type="match status" value="1"/>
</dbReference>
<keyword evidence="2" id="KW-0805">Transcription regulation</keyword>
<name>A0ABU0E2V8_9FIRM</name>
<keyword evidence="1" id="KW-0677">Repeat</keyword>
<evidence type="ECO:0000256" key="1">
    <source>
        <dbReference type="ARBA" id="ARBA00022737"/>
    </source>
</evidence>
<evidence type="ECO:0000256" key="3">
    <source>
        <dbReference type="ARBA" id="ARBA00023159"/>
    </source>
</evidence>
<dbReference type="Pfam" id="PF08279">
    <property type="entry name" value="HTH_11"/>
    <property type="match status" value="1"/>
</dbReference>
<keyword evidence="8" id="KW-1185">Reference proteome</keyword>
<dbReference type="SUPFAM" id="SSF63520">
    <property type="entry name" value="PTS-regulatory domain, PRD"/>
    <property type="match status" value="1"/>
</dbReference>
<evidence type="ECO:0000259" key="5">
    <source>
        <dbReference type="PROSITE" id="PS51094"/>
    </source>
</evidence>
<dbReference type="PANTHER" id="PTHR30185:SF12">
    <property type="entry name" value="TRANSCRIPTIONAL REGULATOR MANR"/>
    <property type="match status" value="1"/>
</dbReference>
<dbReference type="Pfam" id="PF00874">
    <property type="entry name" value="PRD"/>
    <property type="match status" value="1"/>
</dbReference>
<dbReference type="Gene3D" id="1.10.1790.10">
    <property type="entry name" value="PRD domain"/>
    <property type="match status" value="1"/>
</dbReference>
<evidence type="ECO:0000313" key="7">
    <source>
        <dbReference type="EMBL" id="MDQ0361056.1"/>
    </source>
</evidence>
<evidence type="ECO:0000256" key="2">
    <source>
        <dbReference type="ARBA" id="ARBA00023015"/>
    </source>
</evidence>
<feature type="domain" description="PRD" evidence="6">
    <location>
        <begin position="290"/>
        <end position="396"/>
    </location>
</feature>
<proteinExistence type="predicted"/>
<accession>A0ABU0E2V8</accession>
<keyword evidence="4" id="KW-0804">Transcription</keyword>
<dbReference type="PROSITE" id="PS51094">
    <property type="entry name" value="PTS_EIIA_TYPE_2"/>
    <property type="match status" value="1"/>
</dbReference>
<dbReference type="Proteomes" id="UP001230220">
    <property type="component" value="Unassembled WGS sequence"/>
</dbReference>
<feature type="domain" description="PTS EIIA type-2" evidence="5">
    <location>
        <begin position="499"/>
        <end position="640"/>
    </location>
</feature>
<dbReference type="PROSITE" id="PS51372">
    <property type="entry name" value="PRD_2"/>
    <property type="match status" value="1"/>
</dbReference>
<dbReference type="InterPro" id="IPR036390">
    <property type="entry name" value="WH_DNA-bd_sf"/>
</dbReference>
<protein>
    <submittedName>
        <fullName evidence="7">Lichenan operon transcriptional antiterminator</fullName>
    </submittedName>
</protein>
<dbReference type="Gene3D" id="1.10.10.10">
    <property type="entry name" value="Winged helix-like DNA-binding domain superfamily/Winged helix DNA-binding domain"/>
    <property type="match status" value="2"/>
</dbReference>
<dbReference type="SUPFAM" id="SSF55804">
    <property type="entry name" value="Phoshotransferase/anion transport protein"/>
    <property type="match status" value="1"/>
</dbReference>
<dbReference type="InterPro" id="IPR013196">
    <property type="entry name" value="HTH_11"/>
</dbReference>
<dbReference type="InterPro" id="IPR050661">
    <property type="entry name" value="BglG_antiterminators"/>
</dbReference>
<dbReference type="EMBL" id="JAUSUR010000003">
    <property type="protein sequence ID" value="MDQ0361056.1"/>
    <property type="molecule type" value="Genomic_DNA"/>
</dbReference>
<dbReference type="RefSeq" id="WP_307407459.1">
    <property type="nucleotide sequence ID" value="NZ_JAUSUR010000003.1"/>
</dbReference>